<dbReference type="PROSITE" id="PS51698">
    <property type="entry name" value="U_BOX"/>
    <property type="match status" value="1"/>
</dbReference>
<dbReference type="GO" id="GO:0007166">
    <property type="term" value="P:cell surface receptor signaling pathway"/>
    <property type="evidence" value="ECO:0007669"/>
    <property type="project" value="InterPro"/>
</dbReference>
<dbReference type="Pfam" id="PF04564">
    <property type="entry name" value="U-box"/>
    <property type="match status" value="1"/>
</dbReference>
<dbReference type="OrthoDB" id="10064100at2759"/>
<evidence type="ECO:0000259" key="8">
    <source>
        <dbReference type="PROSITE" id="PS51698"/>
    </source>
</evidence>
<dbReference type="EMBL" id="KI393119">
    <property type="protein sequence ID" value="ERN08981.1"/>
    <property type="molecule type" value="Genomic_DNA"/>
</dbReference>
<gene>
    <name evidence="9" type="ORF">AMTR_s00153p00035720</name>
</gene>
<dbReference type="Gene3D" id="1.25.10.10">
    <property type="entry name" value="Leucine-rich Repeat Variant"/>
    <property type="match status" value="1"/>
</dbReference>
<dbReference type="Gramene" id="ERN08981">
    <property type="protein sequence ID" value="ERN08981"/>
    <property type="gene ID" value="AMTR_s00153p00035720"/>
</dbReference>
<keyword evidence="4" id="KW-0808">Transferase</keyword>
<evidence type="ECO:0000256" key="2">
    <source>
        <dbReference type="ARBA" id="ARBA00004906"/>
    </source>
</evidence>
<feature type="repeat" description="ARM" evidence="7">
    <location>
        <begin position="416"/>
        <end position="458"/>
    </location>
</feature>
<reference evidence="10" key="1">
    <citation type="journal article" date="2013" name="Science">
        <title>The Amborella genome and the evolution of flowering plants.</title>
        <authorList>
            <consortium name="Amborella Genome Project"/>
        </authorList>
    </citation>
    <scope>NUCLEOTIDE SEQUENCE [LARGE SCALE GENOMIC DNA]</scope>
</reference>
<dbReference type="SMART" id="SM00504">
    <property type="entry name" value="Ubox"/>
    <property type="match status" value="1"/>
</dbReference>
<dbReference type="FunFam" id="3.30.40.10:FF:000114">
    <property type="entry name" value="RING-type E3 ubiquitin transferase"/>
    <property type="match status" value="1"/>
</dbReference>
<dbReference type="SMART" id="SM00185">
    <property type="entry name" value="ARM"/>
    <property type="match status" value="5"/>
</dbReference>
<dbReference type="InterPro" id="IPR036537">
    <property type="entry name" value="Adaptor_Cbl_N_dom_sf"/>
</dbReference>
<proteinExistence type="predicted"/>
<accession>W1PMP7</accession>
<dbReference type="HOGENOM" id="CLU_006348_5_1_1"/>
<dbReference type="GO" id="GO:0005737">
    <property type="term" value="C:cytoplasm"/>
    <property type="evidence" value="ECO:0000318"/>
    <property type="project" value="GO_Central"/>
</dbReference>
<dbReference type="AlphaFoldDB" id="W1PMP7"/>
<evidence type="ECO:0000256" key="7">
    <source>
        <dbReference type="PROSITE-ProRule" id="PRU00259"/>
    </source>
</evidence>
<keyword evidence="5" id="KW-0677">Repeat</keyword>
<dbReference type="InterPro" id="IPR016024">
    <property type="entry name" value="ARM-type_fold"/>
</dbReference>
<organism evidence="9 10">
    <name type="scientific">Amborella trichopoda</name>
    <dbReference type="NCBI Taxonomy" id="13333"/>
    <lineage>
        <taxon>Eukaryota</taxon>
        <taxon>Viridiplantae</taxon>
        <taxon>Streptophyta</taxon>
        <taxon>Embryophyta</taxon>
        <taxon>Tracheophyta</taxon>
        <taxon>Spermatophyta</taxon>
        <taxon>Magnoliopsida</taxon>
        <taxon>Amborellales</taxon>
        <taxon>Amborellaceae</taxon>
        <taxon>Amborella</taxon>
    </lineage>
</organism>
<dbReference type="InterPro" id="IPR045210">
    <property type="entry name" value="RING-Ubox_PUB"/>
</dbReference>
<dbReference type="Pfam" id="PF25598">
    <property type="entry name" value="ARM_PUB"/>
    <property type="match status" value="1"/>
</dbReference>
<keyword evidence="10" id="KW-1185">Reference proteome</keyword>
<feature type="domain" description="U-box" evidence="8">
    <location>
        <begin position="271"/>
        <end position="345"/>
    </location>
</feature>
<evidence type="ECO:0000313" key="10">
    <source>
        <dbReference type="Proteomes" id="UP000017836"/>
    </source>
</evidence>
<evidence type="ECO:0000256" key="6">
    <source>
        <dbReference type="ARBA" id="ARBA00022786"/>
    </source>
</evidence>
<sequence>MAKATSNFTTFFPLISSPLTLVQGLLESTKELASMDKLHHLQVRNSSAMIRKAKLLQPLFEDLKETPAPLPPSSFLCFRELIDAIRKAKKLINECKSGSRVWNLIQIEPISSRFHGLTRDLGRALDILPLSLLPISSDTREQVELLHRHARRAELFIDPQSSYLRLELLKVANNFHSKLNPDIQKVAEIMEKIGASGPSDYESEIQRLEVEIKNQAGTGGLVVISKLNNLISLINHCKFAIFSTMTEIHLNSGKKGETLQRIESFSGSSLVIPDEFKCPISLDLMRDPVIVASGHTYDRPAIAEWINFGHPTCPKSGQKLLHMALIPNFALRSLIHQWCSDNNVFIDQREEEKDLPASGDHITATKRAAEAAEMAAAFLVGKLATGSTDTQRQAALELRLLAKAGMHNRHAIAEAGAIPFLTSLLSSHDSRTQEHAVTALLNLSINSVNRDLIVDAGGVGPTVEVLMHGLCTEARENAAAALFSLSASPAGRAAVGAHPKAVSGLVALLQDGTPGGKRDAATALHNLAACGTTRARIVNAGAVGVLTSLLVDERAGVTDEVLGLLSVLVWSGEGAKEVTEGGIEAVVELVRVGSEKGREYAVGVLAGLCRVEDGVGERVGRRLMEDARSVLALQRVVVGGTPRARRKAEAVMRFLGRYCSQSHGR</sequence>
<dbReference type="GO" id="GO:0005634">
    <property type="term" value="C:nucleus"/>
    <property type="evidence" value="ECO:0000318"/>
    <property type="project" value="GO_Central"/>
</dbReference>
<dbReference type="OMA" id="GQRLIHT"/>
<protein>
    <recommendedName>
        <fullName evidence="3">RING-type E3 ubiquitin transferase</fullName>
        <ecNumber evidence="3">2.3.2.27</ecNumber>
    </recommendedName>
</protein>
<dbReference type="InterPro" id="IPR003613">
    <property type="entry name" value="Ubox_domain"/>
</dbReference>
<dbReference type="InterPro" id="IPR011989">
    <property type="entry name" value="ARM-like"/>
</dbReference>
<name>W1PMP7_AMBTC</name>
<dbReference type="Gene3D" id="1.20.930.20">
    <property type="entry name" value="Adaptor protein Cbl, N-terminal domain"/>
    <property type="match status" value="1"/>
</dbReference>
<dbReference type="InterPro" id="IPR013083">
    <property type="entry name" value="Znf_RING/FYVE/PHD"/>
</dbReference>
<evidence type="ECO:0000313" key="9">
    <source>
        <dbReference type="EMBL" id="ERN08981.1"/>
    </source>
</evidence>
<dbReference type="GO" id="GO:0061630">
    <property type="term" value="F:ubiquitin protein ligase activity"/>
    <property type="evidence" value="ECO:0007669"/>
    <property type="project" value="UniProtKB-EC"/>
</dbReference>
<comment type="pathway">
    <text evidence="2">Protein modification; protein ubiquitination.</text>
</comment>
<dbReference type="CDD" id="cd16664">
    <property type="entry name" value="RING-Ubox_PUB"/>
    <property type="match status" value="1"/>
</dbReference>
<dbReference type="PANTHER" id="PTHR23315:SF224">
    <property type="entry name" value="U-BOX DOMAIN-CONTAINING PROTEIN 1"/>
    <property type="match status" value="1"/>
</dbReference>
<dbReference type="UniPathway" id="UPA00143"/>
<dbReference type="EC" id="2.3.2.27" evidence="3"/>
<dbReference type="SUPFAM" id="SSF48371">
    <property type="entry name" value="ARM repeat"/>
    <property type="match status" value="1"/>
</dbReference>
<evidence type="ECO:0000256" key="5">
    <source>
        <dbReference type="ARBA" id="ARBA00022737"/>
    </source>
</evidence>
<dbReference type="GO" id="GO:0016567">
    <property type="term" value="P:protein ubiquitination"/>
    <property type="evidence" value="ECO:0007669"/>
    <property type="project" value="UniProtKB-UniPathway"/>
</dbReference>
<keyword evidence="6" id="KW-0833">Ubl conjugation pathway</keyword>
<dbReference type="SUPFAM" id="SSF57850">
    <property type="entry name" value="RING/U-box"/>
    <property type="match status" value="1"/>
</dbReference>
<evidence type="ECO:0000256" key="3">
    <source>
        <dbReference type="ARBA" id="ARBA00012483"/>
    </source>
</evidence>
<dbReference type="eggNOG" id="KOG0167">
    <property type="taxonomic scope" value="Eukaryota"/>
</dbReference>
<dbReference type="InterPro" id="IPR057623">
    <property type="entry name" value="PUB12-19-like_N"/>
</dbReference>
<comment type="catalytic activity">
    <reaction evidence="1">
        <text>S-ubiquitinyl-[E2 ubiquitin-conjugating enzyme]-L-cysteine + [acceptor protein]-L-lysine = [E2 ubiquitin-conjugating enzyme]-L-cysteine + N(6)-ubiquitinyl-[acceptor protein]-L-lysine.</text>
        <dbReference type="EC" id="2.3.2.27"/>
    </reaction>
</comment>
<evidence type="ECO:0000256" key="1">
    <source>
        <dbReference type="ARBA" id="ARBA00000900"/>
    </source>
</evidence>
<dbReference type="PANTHER" id="PTHR23315">
    <property type="entry name" value="U BOX DOMAIN-CONTAINING"/>
    <property type="match status" value="1"/>
</dbReference>
<dbReference type="InterPro" id="IPR058678">
    <property type="entry name" value="ARM_PUB"/>
</dbReference>
<evidence type="ECO:0000256" key="4">
    <source>
        <dbReference type="ARBA" id="ARBA00022679"/>
    </source>
</evidence>
<dbReference type="Gene3D" id="3.30.40.10">
    <property type="entry name" value="Zinc/RING finger domain, C3HC4 (zinc finger)"/>
    <property type="match status" value="1"/>
</dbReference>
<dbReference type="InterPro" id="IPR000225">
    <property type="entry name" value="Armadillo"/>
</dbReference>
<dbReference type="Proteomes" id="UP000017836">
    <property type="component" value="Unassembled WGS sequence"/>
</dbReference>
<dbReference type="PROSITE" id="PS50176">
    <property type="entry name" value="ARM_REPEAT"/>
    <property type="match status" value="1"/>
</dbReference>
<dbReference type="Pfam" id="PF25368">
    <property type="entry name" value="PUB10_N"/>
    <property type="match status" value="1"/>
</dbReference>